<comment type="subcellular location">
    <subcellularLocation>
        <location evidence="1">Nucleus</location>
    </subcellularLocation>
</comment>
<dbReference type="PANTHER" id="PTHR47994">
    <property type="entry name" value="F14D16.11-RELATED"/>
    <property type="match status" value="1"/>
</dbReference>
<keyword evidence="2" id="KW-0677">Repeat</keyword>
<dbReference type="PROSITE" id="PS51294">
    <property type="entry name" value="HTH_MYB"/>
    <property type="match status" value="1"/>
</dbReference>
<dbReference type="InterPro" id="IPR001005">
    <property type="entry name" value="SANT/Myb"/>
</dbReference>
<dbReference type="EMBL" id="VEPZ02000274">
    <property type="protein sequence ID" value="KAE8728227.1"/>
    <property type="molecule type" value="Genomic_DNA"/>
</dbReference>
<accession>A0A6A3CHI0</accession>
<proteinExistence type="predicted"/>
<reference evidence="6" key="1">
    <citation type="submission" date="2019-09" db="EMBL/GenBank/DDBJ databases">
        <title>Draft genome information of white flower Hibiscus syriacus.</title>
        <authorList>
            <person name="Kim Y.-M."/>
        </authorList>
    </citation>
    <scope>NUCLEOTIDE SEQUENCE [LARGE SCALE GENOMIC DNA]</scope>
    <source>
        <strain evidence="6">YM2019G1</strain>
    </source>
</reference>
<evidence type="ECO:0000256" key="1">
    <source>
        <dbReference type="ARBA" id="ARBA00004123"/>
    </source>
</evidence>
<name>A0A6A3CHI0_HIBSY</name>
<evidence type="ECO:0000256" key="2">
    <source>
        <dbReference type="ARBA" id="ARBA00022737"/>
    </source>
</evidence>
<keyword evidence="4" id="KW-0539">Nucleus</keyword>
<protein>
    <recommendedName>
        <fullName evidence="5">HTH myb-type domain-containing protein</fullName>
    </recommendedName>
</protein>
<comment type="caution">
    <text evidence="6">The sequence shown here is derived from an EMBL/GenBank/DDBJ whole genome shotgun (WGS) entry which is preliminary data.</text>
</comment>
<evidence type="ECO:0000259" key="5">
    <source>
        <dbReference type="PROSITE" id="PS51294"/>
    </source>
</evidence>
<dbReference type="GO" id="GO:0005634">
    <property type="term" value="C:nucleus"/>
    <property type="evidence" value="ECO:0007669"/>
    <property type="project" value="UniProtKB-SubCell"/>
</dbReference>
<gene>
    <name evidence="6" type="ORF">F3Y22_tig00004693pilonHSYRG00001</name>
</gene>
<evidence type="ECO:0000313" key="6">
    <source>
        <dbReference type="EMBL" id="KAE8728227.1"/>
    </source>
</evidence>
<evidence type="ECO:0000313" key="7">
    <source>
        <dbReference type="Proteomes" id="UP000436088"/>
    </source>
</evidence>
<dbReference type="InterPro" id="IPR015495">
    <property type="entry name" value="Myb_TF_plants"/>
</dbReference>
<evidence type="ECO:0000256" key="4">
    <source>
        <dbReference type="ARBA" id="ARBA00023242"/>
    </source>
</evidence>
<dbReference type="AlphaFoldDB" id="A0A6A3CHI0"/>
<keyword evidence="7" id="KW-1185">Reference proteome</keyword>
<dbReference type="PANTHER" id="PTHR47994:SF5">
    <property type="entry name" value="F14D16.11-RELATED"/>
    <property type="match status" value="1"/>
</dbReference>
<dbReference type="CDD" id="cd00167">
    <property type="entry name" value="SANT"/>
    <property type="match status" value="1"/>
</dbReference>
<keyword evidence="3" id="KW-0238">DNA-binding</keyword>
<dbReference type="Gene3D" id="1.10.10.60">
    <property type="entry name" value="Homeodomain-like"/>
    <property type="match status" value="1"/>
</dbReference>
<sequence>MAMAGGVPSPKMQVVRHAARLPGRTDNEVKNYWNTNIKKKLLRMGIDPVTHTPRLDLLELSSLLSSSLYNSAESDRFYRQHRTNVQP</sequence>
<dbReference type="GO" id="GO:0003677">
    <property type="term" value="F:DNA binding"/>
    <property type="evidence" value="ECO:0007669"/>
    <property type="project" value="UniProtKB-KW"/>
</dbReference>
<dbReference type="InterPro" id="IPR017930">
    <property type="entry name" value="Myb_dom"/>
</dbReference>
<organism evidence="6 7">
    <name type="scientific">Hibiscus syriacus</name>
    <name type="common">Rose of Sharon</name>
    <dbReference type="NCBI Taxonomy" id="106335"/>
    <lineage>
        <taxon>Eukaryota</taxon>
        <taxon>Viridiplantae</taxon>
        <taxon>Streptophyta</taxon>
        <taxon>Embryophyta</taxon>
        <taxon>Tracheophyta</taxon>
        <taxon>Spermatophyta</taxon>
        <taxon>Magnoliopsida</taxon>
        <taxon>eudicotyledons</taxon>
        <taxon>Gunneridae</taxon>
        <taxon>Pentapetalae</taxon>
        <taxon>rosids</taxon>
        <taxon>malvids</taxon>
        <taxon>Malvales</taxon>
        <taxon>Malvaceae</taxon>
        <taxon>Malvoideae</taxon>
        <taxon>Hibiscus</taxon>
    </lineage>
</organism>
<feature type="domain" description="HTH myb-type" evidence="5">
    <location>
        <begin position="18"/>
        <end position="41"/>
    </location>
</feature>
<dbReference type="Proteomes" id="UP000436088">
    <property type="component" value="Unassembled WGS sequence"/>
</dbReference>
<evidence type="ECO:0000256" key="3">
    <source>
        <dbReference type="ARBA" id="ARBA00023125"/>
    </source>
</evidence>